<sequence length="149" mass="17810">MIFKKRLRYQYEWTDGKARSFLNKSKRDLNRDIKKLPLLGEVLEAQTPALTVDEERERRIKAHLDYDQHLRDGSARIWRKARAIYFTLPPDIKKRIMDRWNSRIYPLHDTNFAHIVDVESGNQARRLADIAEREQVIKSKESIQLTMFT</sequence>
<dbReference type="RefSeq" id="WP_345668023.1">
    <property type="nucleotide sequence ID" value="NZ_BAABKE010000007.1"/>
</dbReference>
<accession>A0ABP9MVJ7</accession>
<dbReference type="EMBL" id="BAABKE010000007">
    <property type="protein sequence ID" value="GAA5102813.1"/>
    <property type="molecule type" value="Genomic_DNA"/>
</dbReference>
<name>A0ABP9MVJ7_9GAMM</name>
<protein>
    <submittedName>
        <fullName evidence="1">Uncharacterized protein</fullName>
    </submittedName>
</protein>
<dbReference type="Proteomes" id="UP001500631">
    <property type="component" value="Unassembled WGS sequence"/>
</dbReference>
<gene>
    <name evidence="1" type="ORF">GCM10023338_20600</name>
</gene>
<evidence type="ECO:0000313" key="1">
    <source>
        <dbReference type="EMBL" id="GAA5102813.1"/>
    </source>
</evidence>
<proteinExistence type="predicted"/>
<reference evidence="2" key="1">
    <citation type="journal article" date="2019" name="Int. J. Syst. Evol. Microbiol.">
        <title>The Global Catalogue of Microorganisms (GCM) 10K type strain sequencing project: providing services to taxonomists for standard genome sequencing and annotation.</title>
        <authorList>
            <consortium name="The Broad Institute Genomics Platform"/>
            <consortium name="The Broad Institute Genome Sequencing Center for Infectious Disease"/>
            <person name="Wu L."/>
            <person name="Ma J."/>
        </authorList>
    </citation>
    <scope>NUCLEOTIDE SEQUENCE [LARGE SCALE GENOMIC DNA]</scope>
    <source>
        <strain evidence="2">JCM 18424</strain>
    </source>
</reference>
<evidence type="ECO:0000313" key="2">
    <source>
        <dbReference type="Proteomes" id="UP001500631"/>
    </source>
</evidence>
<organism evidence="1 2">
    <name type="scientific">Wohlfahrtiimonas larvae</name>
    <dbReference type="NCBI Taxonomy" id="1157986"/>
    <lineage>
        <taxon>Bacteria</taxon>
        <taxon>Pseudomonadati</taxon>
        <taxon>Pseudomonadota</taxon>
        <taxon>Gammaproteobacteria</taxon>
        <taxon>Cardiobacteriales</taxon>
        <taxon>Ignatzschineriaceae</taxon>
        <taxon>Wohlfahrtiimonas</taxon>
    </lineage>
</organism>
<keyword evidence="2" id="KW-1185">Reference proteome</keyword>
<comment type="caution">
    <text evidence="1">The sequence shown here is derived from an EMBL/GenBank/DDBJ whole genome shotgun (WGS) entry which is preliminary data.</text>
</comment>